<evidence type="ECO:0000313" key="2">
    <source>
        <dbReference type="EMBL" id="CAB0003944.1"/>
    </source>
</evidence>
<organism evidence="2 3">
    <name type="scientific">Nesidiocoris tenuis</name>
    <dbReference type="NCBI Taxonomy" id="355587"/>
    <lineage>
        <taxon>Eukaryota</taxon>
        <taxon>Metazoa</taxon>
        <taxon>Ecdysozoa</taxon>
        <taxon>Arthropoda</taxon>
        <taxon>Hexapoda</taxon>
        <taxon>Insecta</taxon>
        <taxon>Pterygota</taxon>
        <taxon>Neoptera</taxon>
        <taxon>Paraneoptera</taxon>
        <taxon>Hemiptera</taxon>
        <taxon>Heteroptera</taxon>
        <taxon>Panheteroptera</taxon>
        <taxon>Cimicomorpha</taxon>
        <taxon>Miridae</taxon>
        <taxon>Dicyphina</taxon>
        <taxon>Nesidiocoris</taxon>
    </lineage>
</organism>
<name>A0A6H5GJ54_9HEMI</name>
<gene>
    <name evidence="2" type="ORF">NTEN_LOCUS9421</name>
</gene>
<feature type="region of interest" description="Disordered" evidence="1">
    <location>
        <begin position="1"/>
        <end position="56"/>
    </location>
</feature>
<accession>A0A6H5GJ54</accession>
<dbReference type="EMBL" id="CADCXU010014227">
    <property type="protein sequence ID" value="CAB0003944.1"/>
    <property type="molecule type" value="Genomic_DNA"/>
</dbReference>
<proteinExistence type="predicted"/>
<feature type="compositionally biased region" description="Basic and acidic residues" evidence="1">
    <location>
        <begin position="29"/>
        <end position="45"/>
    </location>
</feature>
<dbReference type="Proteomes" id="UP000479000">
    <property type="component" value="Unassembled WGS sequence"/>
</dbReference>
<dbReference type="AlphaFoldDB" id="A0A6H5GJ54"/>
<feature type="non-terminal residue" evidence="2">
    <location>
        <position position="96"/>
    </location>
</feature>
<protein>
    <submittedName>
        <fullName evidence="2">Uncharacterized protein</fullName>
    </submittedName>
</protein>
<evidence type="ECO:0000256" key="1">
    <source>
        <dbReference type="SAM" id="MobiDB-lite"/>
    </source>
</evidence>
<sequence length="96" mass="10317">MIKKFNDGPVVEDDTEHASTTTTSTSTPELKENELPEGGREDEPPRMPAQPAQNANAGVISSFQDIFKKVDTLATGAIMGGFDKEKVPPPLHPPTD</sequence>
<keyword evidence="3" id="KW-1185">Reference proteome</keyword>
<evidence type="ECO:0000313" key="3">
    <source>
        <dbReference type="Proteomes" id="UP000479000"/>
    </source>
</evidence>
<reference evidence="2 3" key="1">
    <citation type="submission" date="2020-02" db="EMBL/GenBank/DDBJ databases">
        <authorList>
            <person name="Ferguson B K."/>
        </authorList>
    </citation>
    <scope>NUCLEOTIDE SEQUENCE [LARGE SCALE GENOMIC DNA]</scope>
</reference>